<accession>A0A382F955</accession>
<name>A0A382F955_9ZZZZ</name>
<dbReference type="EMBL" id="UINC01048724">
    <property type="protein sequence ID" value="SVB59618.1"/>
    <property type="molecule type" value="Genomic_DNA"/>
</dbReference>
<sequence length="48" mass="5444">MIEGANEDYMNFPVSDDMKAEFVDEWVIRPGTKYIKILSNNGGSAWGF</sequence>
<proteinExistence type="predicted"/>
<dbReference type="AlphaFoldDB" id="A0A382F955"/>
<feature type="non-terminal residue" evidence="1">
    <location>
        <position position="48"/>
    </location>
</feature>
<reference evidence="1" key="1">
    <citation type="submission" date="2018-05" db="EMBL/GenBank/DDBJ databases">
        <authorList>
            <person name="Lanie J.A."/>
            <person name="Ng W.-L."/>
            <person name="Kazmierczak K.M."/>
            <person name="Andrzejewski T.M."/>
            <person name="Davidsen T.M."/>
            <person name="Wayne K.J."/>
            <person name="Tettelin H."/>
            <person name="Glass J.I."/>
            <person name="Rusch D."/>
            <person name="Podicherti R."/>
            <person name="Tsui H.-C.T."/>
            <person name="Winkler M.E."/>
        </authorList>
    </citation>
    <scope>NUCLEOTIDE SEQUENCE</scope>
</reference>
<evidence type="ECO:0000313" key="1">
    <source>
        <dbReference type="EMBL" id="SVB59618.1"/>
    </source>
</evidence>
<protein>
    <submittedName>
        <fullName evidence="1">Uncharacterized protein</fullName>
    </submittedName>
</protein>
<organism evidence="1">
    <name type="scientific">marine metagenome</name>
    <dbReference type="NCBI Taxonomy" id="408172"/>
    <lineage>
        <taxon>unclassified sequences</taxon>
        <taxon>metagenomes</taxon>
        <taxon>ecological metagenomes</taxon>
    </lineage>
</organism>
<gene>
    <name evidence="1" type="ORF">METZ01_LOCUS212472</name>
</gene>